<evidence type="ECO:0000313" key="2">
    <source>
        <dbReference type="Proteomes" id="UP000029647"/>
    </source>
</evidence>
<gene>
    <name evidence="1" type="ORF">JCM19275_3645</name>
</gene>
<dbReference type="Proteomes" id="UP000029647">
    <property type="component" value="Unassembled WGS sequence"/>
</dbReference>
<sequence length="82" mass="9041">MYFPEKWDPAFTPILGMNDNGEEMTNGSLIVARYGNGHIIYTGLSLFRELPAGVSGAYKLLANMVSIGVDDQPVKKNSDEKF</sequence>
<dbReference type="AlphaFoldDB" id="A0A090WLH7"/>
<proteinExistence type="predicted"/>
<evidence type="ECO:0000313" key="1">
    <source>
        <dbReference type="EMBL" id="GAL77033.1"/>
    </source>
</evidence>
<reference evidence="1 2" key="1">
    <citation type="journal article" date="2014" name="Genome Announc.">
        <title>Draft Genome Sequences of Marine Flavobacterium Nonlabens Strains NR17, NR24, NR27, NR32, NR33, and Ara13.</title>
        <authorList>
            <person name="Nakanishi M."/>
            <person name="Meirelles P."/>
            <person name="Suzuki R."/>
            <person name="Takatani N."/>
            <person name="Mino S."/>
            <person name="Suda W."/>
            <person name="Oshima K."/>
            <person name="Hattori M."/>
            <person name="Ohkuma M."/>
            <person name="Hosokawa M."/>
            <person name="Miyashita K."/>
            <person name="Thompson F.L."/>
            <person name="Niwa A."/>
            <person name="Sawabe T."/>
            <person name="Sawabe T."/>
        </authorList>
    </citation>
    <scope>NUCLEOTIDE SEQUENCE [LARGE SCALE GENOMIC DNA]</scope>
    <source>
        <strain evidence="2">JCM19275</strain>
    </source>
</reference>
<name>A0A090WLH7_NONUL</name>
<dbReference type="EMBL" id="BBNT01000021">
    <property type="protein sequence ID" value="GAL77033.1"/>
    <property type="molecule type" value="Genomic_DNA"/>
</dbReference>
<accession>A0A090WLH7</accession>
<organism evidence="1 2">
    <name type="scientific">Nonlabens ulvanivorans</name>
    <name type="common">Persicivirga ulvanivorans</name>
    <dbReference type="NCBI Taxonomy" id="906888"/>
    <lineage>
        <taxon>Bacteria</taxon>
        <taxon>Pseudomonadati</taxon>
        <taxon>Bacteroidota</taxon>
        <taxon>Flavobacteriia</taxon>
        <taxon>Flavobacteriales</taxon>
        <taxon>Flavobacteriaceae</taxon>
        <taxon>Nonlabens</taxon>
    </lineage>
</organism>
<protein>
    <submittedName>
        <fullName evidence="1">Uncharacterized protein</fullName>
    </submittedName>
</protein>
<comment type="caution">
    <text evidence="1">The sequence shown here is derived from an EMBL/GenBank/DDBJ whole genome shotgun (WGS) entry which is preliminary data.</text>
</comment>